<dbReference type="OrthoDB" id="1878996at2759"/>
<evidence type="ECO:0000256" key="2">
    <source>
        <dbReference type="ARBA" id="ARBA00022692"/>
    </source>
</evidence>
<sequence length="412" mass="45371">MRPAQDNQGSFLGRISIRRNQFTDVNTEQEQEDLELFQKHIADRFTELLTPPPPPQPPSDETDAVASVAATEQIMSVTWLRKLMDVFLCCEAEFKAILLMGRDPTQISKPPFDRLVPEMLDRSIKALDICTAVVNGIDSVRHYQRLAEIAVAALEQRPLGDGNVRRAKRALANLLIALSIEDKENVSSGGGGNKTVERSWSFGRRGGGSSAASKGGATIGQLKSSSWAVGRNWSAAKQIHAMTANLTPPRGNEAAGLPLPMFIMSTVTVFVMWVLTAAVPCQERAGLANHLPVPKHLNWAQSLVGIHEKIGDEWKKKEKKGSAGLMEEMTRMEKLGHSLIEFADGFHYPAEKEAAESAAAQVAEMAEICRRMEEELVPLQQQIREVFHRIVRSRAEILEVLEQAGKLSAPVV</sequence>
<protein>
    <submittedName>
        <fullName evidence="7">(rape) hypothetical protein</fullName>
    </submittedName>
    <submittedName>
        <fullName evidence="8">BnaC09g11730D protein</fullName>
    </submittedName>
</protein>
<evidence type="ECO:0000256" key="3">
    <source>
        <dbReference type="ARBA" id="ARBA00022989"/>
    </source>
</evidence>
<evidence type="ECO:0000256" key="4">
    <source>
        <dbReference type="ARBA" id="ARBA00023136"/>
    </source>
</evidence>
<proteinExistence type="inferred from homology"/>
<reference evidence="7" key="3">
    <citation type="submission" date="2021-01" db="EMBL/GenBank/DDBJ databases">
        <authorList>
            <consortium name="Genoscope - CEA"/>
            <person name="William W."/>
        </authorList>
    </citation>
    <scope>NUCLEOTIDE SEQUENCE</scope>
</reference>
<dbReference type="KEGG" id="bna:106391787"/>
<dbReference type="Proteomes" id="UP001295469">
    <property type="component" value="Chromosome C09"/>
</dbReference>
<evidence type="ECO:0000256" key="5">
    <source>
        <dbReference type="ARBA" id="ARBA00035114"/>
    </source>
</evidence>
<keyword evidence="2" id="KW-0812">Transmembrane</keyword>
<evidence type="ECO:0000313" key="9">
    <source>
        <dbReference type="Proteomes" id="UP000028999"/>
    </source>
</evidence>
<comment type="similarity">
    <text evidence="5">Belongs to the ROH1 family.</text>
</comment>
<name>A0A078GLT2_BRANA</name>
<dbReference type="OMA" id="ITHGVEM"/>
<dbReference type="Gramene" id="CDY25548">
    <property type="protein sequence ID" value="CDY25548"/>
    <property type="gene ID" value="GSBRNA2T00032804001"/>
</dbReference>
<accession>A0A078GLT2</accession>
<evidence type="ECO:0000256" key="1">
    <source>
        <dbReference type="ARBA" id="ARBA00004167"/>
    </source>
</evidence>
<dbReference type="EMBL" id="HG994373">
    <property type="protein sequence ID" value="CAF1720638.1"/>
    <property type="molecule type" value="Genomic_DNA"/>
</dbReference>
<dbReference type="Pfam" id="PF05633">
    <property type="entry name" value="ROH1-like"/>
    <property type="match status" value="1"/>
</dbReference>
<keyword evidence="4" id="KW-0472">Membrane</keyword>
<evidence type="ECO:0000313" key="7">
    <source>
        <dbReference type="EMBL" id="CAF1720638.1"/>
    </source>
</evidence>
<dbReference type="Proteomes" id="UP000028999">
    <property type="component" value="Unassembled WGS sequence"/>
</dbReference>
<reference evidence="8" key="2">
    <citation type="submission" date="2014-06" db="EMBL/GenBank/DDBJ databases">
        <authorList>
            <person name="Genoscope - CEA"/>
        </authorList>
    </citation>
    <scope>NUCLEOTIDE SEQUENCE</scope>
</reference>
<organism evidence="8 9">
    <name type="scientific">Brassica napus</name>
    <name type="common">Rape</name>
    <dbReference type="NCBI Taxonomy" id="3708"/>
    <lineage>
        <taxon>Eukaryota</taxon>
        <taxon>Viridiplantae</taxon>
        <taxon>Streptophyta</taxon>
        <taxon>Embryophyta</taxon>
        <taxon>Tracheophyta</taxon>
        <taxon>Spermatophyta</taxon>
        <taxon>Magnoliopsida</taxon>
        <taxon>eudicotyledons</taxon>
        <taxon>Gunneridae</taxon>
        <taxon>Pentapetalae</taxon>
        <taxon>rosids</taxon>
        <taxon>malvids</taxon>
        <taxon>Brassicales</taxon>
        <taxon>Brassicaceae</taxon>
        <taxon>Brassiceae</taxon>
        <taxon>Brassica</taxon>
    </lineage>
</organism>
<gene>
    <name evidence="8" type="primary">BnaC09g11730D</name>
    <name evidence="7" type="ORF">DARMORV10_C09P16890.1</name>
    <name evidence="8" type="ORF">GSBRNA2T00032804001</name>
</gene>
<comment type="subcellular location">
    <subcellularLocation>
        <location evidence="1">Membrane</location>
        <topology evidence="1">Single-pass membrane protein</topology>
    </subcellularLocation>
</comment>
<reference evidence="8 9" key="1">
    <citation type="journal article" date="2014" name="Science">
        <title>Plant genetics. Early allopolyploid evolution in the post-Neolithic Brassica napus oilseed genome.</title>
        <authorList>
            <person name="Chalhoub B."/>
            <person name="Denoeud F."/>
            <person name="Liu S."/>
            <person name="Parkin I.A."/>
            <person name="Tang H."/>
            <person name="Wang X."/>
            <person name="Chiquet J."/>
            <person name="Belcram H."/>
            <person name="Tong C."/>
            <person name="Samans B."/>
            <person name="Correa M."/>
            <person name="Da Silva C."/>
            <person name="Just J."/>
            <person name="Falentin C."/>
            <person name="Koh C.S."/>
            <person name="Le Clainche I."/>
            <person name="Bernard M."/>
            <person name="Bento P."/>
            <person name="Noel B."/>
            <person name="Labadie K."/>
            <person name="Alberti A."/>
            <person name="Charles M."/>
            <person name="Arnaud D."/>
            <person name="Guo H."/>
            <person name="Daviaud C."/>
            <person name="Alamery S."/>
            <person name="Jabbari K."/>
            <person name="Zhao M."/>
            <person name="Edger P.P."/>
            <person name="Chelaifa H."/>
            <person name="Tack D."/>
            <person name="Lassalle G."/>
            <person name="Mestiri I."/>
            <person name="Schnel N."/>
            <person name="Le Paslier M.C."/>
            <person name="Fan G."/>
            <person name="Renault V."/>
            <person name="Bayer P.E."/>
            <person name="Golicz A.A."/>
            <person name="Manoli S."/>
            <person name="Lee T.H."/>
            <person name="Thi V.H."/>
            <person name="Chalabi S."/>
            <person name="Hu Q."/>
            <person name="Fan C."/>
            <person name="Tollenaere R."/>
            <person name="Lu Y."/>
            <person name="Battail C."/>
            <person name="Shen J."/>
            <person name="Sidebottom C.H."/>
            <person name="Wang X."/>
            <person name="Canaguier A."/>
            <person name="Chauveau A."/>
            <person name="Berard A."/>
            <person name="Deniot G."/>
            <person name="Guan M."/>
            <person name="Liu Z."/>
            <person name="Sun F."/>
            <person name="Lim Y.P."/>
            <person name="Lyons E."/>
            <person name="Town C.D."/>
            <person name="Bancroft I."/>
            <person name="Wang X."/>
            <person name="Meng J."/>
            <person name="Ma J."/>
            <person name="Pires J.C."/>
            <person name="King G.J."/>
            <person name="Brunel D."/>
            <person name="Delourme R."/>
            <person name="Renard M."/>
            <person name="Aury J.M."/>
            <person name="Adams K.L."/>
            <person name="Batley J."/>
            <person name="Snowdon R.J."/>
            <person name="Tost J."/>
            <person name="Edwards D."/>
            <person name="Zhou Y."/>
            <person name="Hua W."/>
            <person name="Sharpe A.G."/>
            <person name="Paterson A.H."/>
            <person name="Guan C."/>
            <person name="Wincker P."/>
        </authorList>
    </citation>
    <scope>NUCLEOTIDE SEQUENCE [LARGE SCALE GENOMIC DNA]</scope>
    <source>
        <strain evidence="9">cv. Darmor-bzh</strain>
    </source>
</reference>
<dbReference type="AlphaFoldDB" id="A0A078GLT2"/>
<dbReference type="EMBL" id="LK032176">
    <property type="protein sequence ID" value="CDY25548.1"/>
    <property type="molecule type" value="Genomic_DNA"/>
</dbReference>
<feature type="region of interest" description="Disordered" evidence="6">
    <location>
        <begin position="184"/>
        <end position="217"/>
    </location>
</feature>
<dbReference type="STRING" id="3708.A0A078GLT2"/>
<keyword evidence="9" id="KW-1185">Reference proteome</keyword>
<dbReference type="PaxDb" id="3708-A0A078GLT2"/>
<evidence type="ECO:0000256" key="6">
    <source>
        <dbReference type="SAM" id="MobiDB-lite"/>
    </source>
</evidence>
<keyword evidence="3" id="KW-1133">Transmembrane helix</keyword>
<dbReference type="InterPro" id="IPR008511">
    <property type="entry name" value="ROH1-like"/>
</dbReference>
<dbReference type="PANTHER" id="PTHR31509">
    <property type="entry name" value="BPS1-LIKE PROTEIN"/>
    <property type="match status" value="1"/>
</dbReference>
<dbReference type="GO" id="GO:0016020">
    <property type="term" value="C:membrane"/>
    <property type="evidence" value="ECO:0007669"/>
    <property type="project" value="UniProtKB-SubCell"/>
</dbReference>
<dbReference type="SMR" id="A0A078GLT2"/>
<evidence type="ECO:0000313" key="8">
    <source>
        <dbReference type="EMBL" id="CDY25548.1"/>
    </source>
</evidence>